<protein>
    <submittedName>
        <fullName evidence="1">Uncharacterized protein</fullName>
    </submittedName>
</protein>
<dbReference type="EMBL" id="AMFJ01000188">
    <property type="protein sequence ID" value="EKE29343.1"/>
    <property type="molecule type" value="Genomic_DNA"/>
</dbReference>
<sequence length="231" mass="28859">MPELKLLIDIEQDTDNAKYFIANWEFLEWFIPRDFQYILSDAFTPESRNIVIAEYTKHIYKIRENKIANWLNLTIGTWEGIKLKYYELTDRIFKWHKWLSWDYRWYISVYNMYPRNIDEKYFYFPYEYSFWNPVWVIGHEMLHFIFFDYLSKIYWIEEKTKFEWKPSNFVWQVSETFNNVIEDWKPYTDLIDEKESKSTYPGCEKLYEDMTKIWNENYDIDILLKSVFDIK</sequence>
<name>K2G2A3_9BACT</name>
<evidence type="ECO:0000313" key="1">
    <source>
        <dbReference type="EMBL" id="EKE29343.1"/>
    </source>
</evidence>
<accession>K2G2A3</accession>
<dbReference type="AlphaFoldDB" id="K2G2A3"/>
<gene>
    <name evidence="1" type="ORF">ACD_2C00188G0006</name>
</gene>
<proteinExistence type="predicted"/>
<comment type="caution">
    <text evidence="1">The sequence shown here is derived from an EMBL/GenBank/DDBJ whole genome shotgun (WGS) entry which is preliminary data.</text>
</comment>
<reference evidence="1" key="1">
    <citation type="journal article" date="2012" name="Science">
        <title>Fermentation, hydrogen, and sulfur metabolism in multiple uncultivated bacterial phyla.</title>
        <authorList>
            <person name="Wrighton K.C."/>
            <person name="Thomas B.C."/>
            <person name="Sharon I."/>
            <person name="Miller C.S."/>
            <person name="Castelle C.J."/>
            <person name="VerBerkmoes N.C."/>
            <person name="Wilkins M.J."/>
            <person name="Hettich R.L."/>
            <person name="Lipton M.S."/>
            <person name="Williams K.H."/>
            <person name="Long P.E."/>
            <person name="Banfield J.F."/>
        </authorList>
    </citation>
    <scope>NUCLEOTIDE SEQUENCE [LARGE SCALE GENOMIC DNA]</scope>
</reference>
<organism evidence="1">
    <name type="scientific">uncultured bacterium</name>
    <name type="common">gcode 4</name>
    <dbReference type="NCBI Taxonomy" id="1234023"/>
    <lineage>
        <taxon>Bacteria</taxon>
        <taxon>environmental samples</taxon>
    </lineage>
</organism>